<dbReference type="InterPro" id="IPR036865">
    <property type="entry name" value="CRAL-TRIO_dom_sf"/>
</dbReference>
<keyword evidence="4" id="KW-0472">Membrane</keyword>
<sequence>MSMKKDPTSGSLSPGHAHNKGEVDLCELKKKNKMASFKKKALCASNKFRDSIARKSQRSNKVMAVDIEDVHDAEELKAVDAFRQALILEELLPSKHDEYHMMLRFLKARKLDVEKTKQMWSDMLQWRKEFGADSIMEDFEFGELKEVQKYYPQGHHGVDKEGRPLYIERLGQVDANKLMQVTNMDRYVKYHVQEFERTLNIKLPACSIAAKRHIDQSTTILDVDGVGFKQFSKAARDLLTRIQKIDGDNYPESLNRMFIINAGSGFRMLWSTVKSFLDPKTAAKINVLGNKYQSKLLEIIDASELPEFLGGTCNCEGGCMGSDKGPWKDPEILKMVQNGDHQCRKPLSDAADEKTTLKHEKDQTNEPDNCESSTCVDLTAVQQQKENAGHSQIPPFPKRVSFSSSRKKSFKNADMSLMTGQTLEPAFDKILQNTRFTQSTGVDHYTAQNTGQAPAAGFGSQIVKAIMAFLMGMATVVRMSPAVPRRLTDASLYSSDIHHGNPMFKGQSFGQTSLSSQECFAIIKHMAKLEDKVNMLSSKQEAMSADKEEKLNAALSRVSALEEELATTKKSLEDALVHQGDLQAYIEKKKKKTLFPW</sequence>
<comment type="similarity">
    <text evidence="8">Belongs to the SFH family.</text>
</comment>
<dbReference type="FunFam" id="3.40.525.10:FF:000011">
    <property type="entry name" value="SEC14 cytosolic factor"/>
    <property type="match status" value="1"/>
</dbReference>
<evidence type="ECO:0000256" key="2">
    <source>
        <dbReference type="ARBA" id="ARBA00004395"/>
    </source>
</evidence>
<dbReference type="PROSITE" id="PS50191">
    <property type="entry name" value="CRAL_TRIO"/>
    <property type="match status" value="1"/>
</dbReference>
<dbReference type="SUPFAM" id="SSF46938">
    <property type="entry name" value="CRAL/TRIO N-terminal domain"/>
    <property type="match status" value="1"/>
</dbReference>
<dbReference type="GO" id="GO:0000139">
    <property type="term" value="C:Golgi membrane"/>
    <property type="evidence" value="ECO:0007669"/>
    <property type="project" value="UniProtKB-SubCell"/>
</dbReference>
<evidence type="ECO:0000256" key="9">
    <source>
        <dbReference type="SAM" id="Coils"/>
    </source>
</evidence>
<dbReference type="Proteomes" id="UP001346149">
    <property type="component" value="Unassembled WGS sequence"/>
</dbReference>
<dbReference type="InterPro" id="IPR051026">
    <property type="entry name" value="PI/PC_transfer"/>
</dbReference>
<gene>
    <name evidence="12" type="ORF">SAY86_019466</name>
</gene>
<dbReference type="SUPFAM" id="SSF52087">
    <property type="entry name" value="CRAL/TRIO domain"/>
    <property type="match status" value="1"/>
</dbReference>
<reference evidence="12 13" key="1">
    <citation type="journal article" date="2023" name="Hortic Res">
        <title>Pangenome of water caltrop reveals structural variations and asymmetric subgenome divergence after allopolyploidization.</title>
        <authorList>
            <person name="Zhang X."/>
            <person name="Chen Y."/>
            <person name="Wang L."/>
            <person name="Yuan Y."/>
            <person name="Fang M."/>
            <person name="Shi L."/>
            <person name="Lu R."/>
            <person name="Comes H.P."/>
            <person name="Ma Y."/>
            <person name="Chen Y."/>
            <person name="Huang G."/>
            <person name="Zhou Y."/>
            <person name="Zheng Z."/>
            <person name="Qiu Y."/>
        </authorList>
    </citation>
    <scope>NUCLEOTIDE SEQUENCE [LARGE SCALE GENOMIC DNA]</scope>
    <source>
        <strain evidence="12">F231</strain>
    </source>
</reference>
<dbReference type="SMART" id="SM00516">
    <property type="entry name" value="SEC14"/>
    <property type="match status" value="1"/>
</dbReference>
<dbReference type="Gene3D" id="1.10.8.20">
    <property type="entry name" value="N-terminal domain of phosphatidylinositol transfer protein sec14p"/>
    <property type="match status" value="1"/>
</dbReference>
<feature type="region of interest" description="Disordered" evidence="10">
    <location>
        <begin position="386"/>
        <end position="405"/>
    </location>
</feature>
<dbReference type="EMBL" id="JAXQNO010000011">
    <property type="protein sequence ID" value="KAK4788147.1"/>
    <property type="molecule type" value="Genomic_DNA"/>
</dbReference>
<dbReference type="PANTHER" id="PTHR45657:SF29">
    <property type="entry name" value="PHOSPHATIDYLINOSITOL_PHOSPHATIDYLCHOLINE TRANSFER PROTEIN SFH12"/>
    <property type="match status" value="1"/>
</dbReference>
<dbReference type="Pfam" id="PF00650">
    <property type="entry name" value="CRAL_TRIO"/>
    <property type="match status" value="1"/>
</dbReference>
<dbReference type="InterPro" id="IPR036273">
    <property type="entry name" value="CRAL/TRIO_N_dom_sf"/>
</dbReference>
<evidence type="ECO:0000256" key="7">
    <source>
        <dbReference type="ARBA" id="ARBA00023054"/>
    </source>
</evidence>
<feature type="domain" description="CRAL-TRIO" evidence="11">
    <location>
        <begin position="143"/>
        <end position="317"/>
    </location>
</feature>
<evidence type="ECO:0000256" key="3">
    <source>
        <dbReference type="ARBA" id="ARBA00022448"/>
    </source>
</evidence>
<keyword evidence="3" id="KW-0813">Transport</keyword>
<organism evidence="12 13">
    <name type="scientific">Trapa natans</name>
    <name type="common">Water chestnut</name>
    <dbReference type="NCBI Taxonomy" id="22666"/>
    <lineage>
        <taxon>Eukaryota</taxon>
        <taxon>Viridiplantae</taxon>
        <taxon>Streptophyta</taxon>
        <taxon>Embryophyta</taxon>
        <taxon>Tracheophyta</taxon>
        <taxon>Spermatophyta</taxon>
        <taxon>Magnoliopsida</taxon>
        <taxon>eudicotyledons</taxon>
        <taxon>Gunneridae</taxon>
        <taxon>Pentapetalae</taxon>
        <taxon>rosids</taxon>
        <taxon>malvids</taxon>
        <taxon>Myrtales</taxon>
        <taxon>Lythraceae</taxon>
        <taxon>Trapa</taxon>
    </lineage>
</organism>
<evidence type="ECO:0000256" key="5">
    <source>
        <dbReference type="ARBA" id="ARBA00022927"/>
    </source>
</evidence>
<evidence type="ECO:0000256" key="6">
    <source>
        <dbReference type="ARBA" id="ARBA00023034"/>
    </source>
</evidence>
<dbReference type="AlphaFoldDB" id="A0AAN7R3A2"/>
<keyword evidence="13" id="KW-1185">Reference proteome</keyword>
<dbReference type="GO" id="GO:0015031">
    <property type="term" value="P:protein transport"/>
    <property type="evidence" value="ECO:0007669"/>
    <property type="project" value="UniProtKB-KW"/>
</dbReference>
<comment type="caution">
    <text evidence="12">The sequence shown here is derived from an EMBL/GenBank/DDBJ whole genome shotgun (WGS) entry which is preliminary data.</text>
</comment>
<protein>
    <recommendedName>
        <fullName evidence="11">CRAL-TRIO domain-containing protein</fullName>
    </recommendedName>
</protein>
<dbReference type="InterPro" id="IPR011074">
    <property type="entry name" value="CRAL/TRIO_N_dom"/>
</dbReference>
<dbReference type="SMART" id="SM01100">
    <property type="entry name" value="CRAL_TRIO_N"/>
    <property type="match status" value="1"/>
</dbReference>
<dbReference type="CDD" id="cd00170">
    <property type="entry name" value="SEC14"/>
    <property type="match status" value="1"/>
</dbReference>
<proteinExistence type="inferred from homology"/>
<dbReference type="Gene3D" id="3.40.525.10">
    <property type="entry name" value="CRAL-TRIO lipid binding domain"/>
    <property type="match status" value="1"/>
</dbReference>
<evidence type="ECO:0000313" key="12">
    <source>
        <dbReference type="EMBL" id="KAK4788147.1"/>
    </source>
</evidence>
<accession>A0AAN7R3A2</accession>
<evidence type="ECO:0000256" key="10">
    <source>
        <dbReference type="SAM" id="MobiDB-lite"/>
    </source>
</evidence>
<dbReference type="GO" id="GO:0005886">
    <property type="term" value="C:plasma membrane"/>
    <property type="evidence" value="ECO:0007669"/>
    <property type="project" value="UniProtKB-SubCell"/>
</dbReference>
<dbReference type="Pfam" id="PF03765">
    <property type="entry name" value="CRAL_TRIO_N"/>
    <property type="match status" value="1"/>
</dbReference>
<feature type="coiled-coil region" evidence="9">
    <location>
        <begin position="526"/>
        <end position="571"/>
    </location>
</feature>
<feature type="region of interest" description="Disordered" evidence="10">
    <location>
        <begin position="1"/>
        <end position="22"/>
    </location>
</feature>
<keyword evidence="6" id="KW-0333">Golgi apparatus</keyword>
<feature type="compositionally biased region" description="Basic and acidic residues" evidence="10">
    <location>
        <begin position="353"/>
        <end position="364"/>
    </location>
</feature>
<dbReference type="PANTHER" id="PTHR45657">
    <property type="entry name" value="CRAL-TRIO DOMAIN-CONTAINING PROTEIN YKL091C-RELATED"/>
    <property type="match status" value="1"/>
</dbReference>
<name>A0AAN7R3A2_TRANT</name>
<keyword evidence="5" id="KW-0653">Protein transport</keyword>
<keyword evidence="4" id="KW-1003">Cell membrane</keyword>
<evidence type="ECO:0000256" key="4">
    <source>
        <dbReference type="ARBA" id="ARBA00022475"/>
    </source>
</evidence>
<dbReference type="InterPro" id="IPR001251">
    <property type="entry name" value="CRAL-TRIO_dom"/>
</dbReference>
<keyword evidence="7 9" id="KW-0175">Coiled coil</keyword>
<feature type="region of interest" description="Disordered" evidence="10">
    <location>
        <begin position="353"/>
        <end position="372"/>
    </location>
</feature>
<evidence type="ECO:0000313" key="13">
    <source>
        <dbReference type="Proteomes" id="UP001346149"/>
    </source>
</evidence>
<comment type="subcellular location">
    <subcellularLocation>
        <location evidence="1">Cell membrane</location>
        <topology evidence="1">Peripheral membrane protein</topology>
    </subcellularLocation>
    <subcellularLocation>
        <location evidence="2">Golgi apparatus membrane</location>
        <topology evidence="2">Peripheral membrane protein</topology>
    </subcellularLocation>
</comment>
<evidence type="ECO:0000256" key="1">
    <source>
        <dbReference type="ARBA" id="ARBA00004202"/>
    </source>
</evidence>
<evidence type="ECO:0000256" key="8">
    <source>
        <dbReference type="ARBA" id="ARBA00038020"/>
    </source>
</evidence>
<evidence type="ECO:0000259" key="11">
    <source>
        <dbReference type="PROSITE" id="PS50191"/>
    </source>
</evidence>